<accession>A0AA45L2L4</accession>
<reference evidence="2" key="1">
    <citation type="submission" date="2021-04" db="EMBL/GenBank/DDBJ databases">
        <title>Genomic sequence of Actinosynnema pretiosum subsp. pretiosum ATCC 31280 (C-14919).</title>
        <authorList>
            <person name="Bai L."/>
            <person name="Wang X."/>
            <person name="Xiao Y."/>
        </authorList>
    </citation>
    <scope>NUCLEOTIDE SEQUENCE</scope>
    <source>
        <strain evidence="2">ATCC 31280</strain>
    </source>
</reference>
<evidence type="ECO:0000256" key="1">
    <source>
        <dbReference type="SAM" id="MobiDB-lite"/>
    </source>
</evidence>
<proteinExistence type="predicted"/>
<gene>
    <name evidence="2" type="ORF">KCV87_22740</name>
</gene>
<sequence>MGGPFGRFGACGARPWSAAVDRPCSLQEHSPEELGATWRAPRSHVLARSPGNDLRRRLREWPLTGGGDPETAALVTVPSRAEDAPLVVLVACRTRARRRSGARGGTGRCGRLGSGGLLGEVRGGPGGRARWWWPAGWGPGPVGAGAVRVGAGRGQL</sequence>
<evidence type="ECO:0000313" key="3">
    <source>
        <dbReference type="Proteomes" id="UP000677152"/>
    </source>
</evidence>
<dbReference type="AlphaFoldDB" id="A0AA45L2L4"/>
<dbReference type="EMBL" id="CP073249">
    <property type="protein sequence ID" value="QUF02294.1"/>
    <property type="molecule type" value="Genomic_DNA"/>
</dbReference>
<feature type="region of interest" description="Disordered" evidence="1">
    <location>
        <begin position="100"/>
        <end position="120"/>
    </location>
</feature>
<protein>
    <submittedName>
        <fullName evidence="2">Uncharacterized protein</fullName>
    </submittedName>
</protein>
<dbReference type="Proteomes" id="UP000677152">
    <property type="component" value="Chromosome"/>
</dbReference>
<feature type="compositionally biased region" description="Gly residues" evidence="1">
    <location>
        <begin position="102"/>
        <end position="120"/>
    </location>
</feature>
<organism evidence="2 3">
    <name type="scientific">Actinosynnema pretiosum subsp. pretiosum</name>
    <dbReference type="NCBI Taxonomy" id="103721"/>
    <lineage>
        <taxon>Bacteria</taxon>
        <taxon>Bacillati</taxon>
        <taxon>Actinomycetota</taxon>
        <taxon>Actinomycetes</taxon>
        <taxon>Pseudonocardiales</taxon>
        <taxon>Pseudonocardiaceae</taxon>
        <taxon>Actinosynnema</taxon>
    </lineage>
</organism>
<name>A0AA45L2L4_9PSEU</name>
<evidence type="ECO:0000313" key="2">
    <source>
        <dbReference type="EMBL" id="QUF02294.1"/>
    </source>
</evidence>